<dbReference type="Proteomes" id="UP000062973">
    <property type="component" value="Chromosome"/>
</dbReference>
<evidence type="ECO:0000313" key="1">
    <source>
        <dbReference type="EMBL" id="AIJ23698.1"/>
    </source>
</evidence>
<dbReference type="STRING" id="1068978.AMETH_3606"/>
<dbReference type="AlphaFoldDB" id="A0A076MS47"/>
<dbReference type="SUPFAM" id="SSF55729">
    <property type="entry name" value="Acyl-CoA N-acyltransferases (Nat)"/>
    <property type="match status" value="1"/>
</dbReference>
<sequence length="217" mass="23117">MLADERPEEVTGISRSVRGEVIASTFDRAPAEHTAGRLPGQPVATAEMLGEALAGRSPVDSSWGEELRQVLNELREHRVVEAFSFATALGLGLEALPERHRPVTAAALVEAGFVGTDLCRSMRRPLPADDLPRIPQVRIEARGRGVGRALLGSALQLPTEPGASEVILFVDDEPGGERDRTAANRLYDASGFIDYLIRRHDPGPALSAGQSGGPSAL</sequence>
<gene>
    <name evidence="1" type="ORF">AMETH_3606</name>
</gene>
<name>A0A076MS47_AMYME</name>
<dbReference type="KEGG" id="amq:AMETH_3606"/>
<dbReference type="InterPro" id="IPR016181">
    <property type="entry name" value="Acyl_CoA_acyltransferase"/>
</dbReference>
<dbReference type="EMBL" id="CP009110">
    <property type="protein sequence ID" value="AIJ23698.1"/>
    <property type="molecule type" value="Genomic_DNA"/>
</dbReference>
<evidence type="ECO:0000313" key="2">
    <source>
        <dbReference type="Proteomes" id="UP000062973"/>
    </source>
</evidence>
<protein>
    <submittedName>
        <fullName evidence="1">Uncharacterized protein</fullName>
    </submittedName>
</protein>
<dbReference type="PATRIC" id="fig|1068978.7.peg.3855"/>
<dbReference type="Gene3D" id="3.40.630.30">
    <property type="match status" value="1"/>
</dbReference>
<accession>A0A076MS47</accession>
<proteinExistence type="predicted"/>
<dbReference type="HOGENOM" id="CLU_1270105_0_0_11"/>
<dbReference type="eggNOG" id="COG1158">
    <property type="taxonomic scope" value="Bacteria"/>
</dbReference>
<reference evidence="1 2" key="1">
    <citation type="submission" date="2014-07" db="EMBL/GenBank/DDBJ databases">
        <title>Whole Genome Sequence of the Amycolatopsis methanolica 239.</title>
        <authorList>
            <person name="Tang B."/>
        </authorList>
    </citation>
    <scope>NUCLEOTIDE SEQUENCE [LARGE SCALE GENOMIC DNA]</scope>
    <source>
        <strain evidence="1 2">239</strain>
    </source>
</reference>
<organism evidence="1 2">
    <name type="scientific">Amycolatopsis methanolica 239</name>
    <dbReference type="NCBI Taxonomy" id="1068978"/>
    <lineage>
        <taxon>Bacteria</taxon>
        <taxon>Bacillati</taxon>
        <taxon>Actinomycetota</taxon>
        <taxon>Actinomycetes</taxon>
        <taxon>Pseudonocardiales</taxon>
        <taxon>Pseudonocardiaceae</taxon>
        <taxon>Amycolatopsis</taxon>
        <taxon>Amycolatopsis methanolica group</taxon>
    </lineage>
</organism>
<keyword evidence="2" id="KW-1185">Reference proteome</keyword>